<name>E3ZS53_LISSE</name>
<keyword evidence="1" id="KW-0472">Membrane</keyword>
<gene>
    <name evidence="2" type="ORF">NT03LS_2336</name>
</gene>
<reference evidence="2" key="1">
    <citation type="journal article" date="2010" name="Microbiol. Resour. Announc.">
        <title>Comparative genomics of the bacterial genus Listeria: Genome evolution is characterized by limited gene acquisition and limited gene loss.</title>
        <authorList>
            <person name="den Bakker H.C."/>
            <person name="Cummings C.A."/>
            <person name="Ferreira V."/>
            <person name="Vatta P."/>
            <person name="Orsi R.H."/>
            <person name="Degoricija L."/>
            <person name="Barker M."/>
            <person name="Petrauskene O."/>
            <person name="Furtado M.R."/>
            <person name="Wiedmann M."/>
        </authorList>
    </citation>
    <scope>NUCLEOTIDE SEQUENCE [LARGE SCALE GENOMIC DNA]</scope>
    <source>
        <strain evidence="2">FSL N1-067</strain>
    </source>
</reference>
<sequence length="37" mass="4246">MSGFRAVWSIILAIFISKNSFIIGFDFIIAYSRTFVN</sequence>
<evidence type="ECO:0000256" key="1">
    <source>
        <dbReference type="SAM" id="Phobius"/>
    </source>
</evidence>
<organism evidence="2">
    <name type="scientific">Listeria seeligeri FSL N1-067</name>
    <dbReference type="NCBI Taxonomy" id="702453"/>
    <lineage>
        <taxon>Bacteria</taxon>
        <taxon>Bacillati</taxon>
        <taxon>Bacillota</taxon>
        <taxon>Bacilli</taxon>
        <taxon>Bacillales</taxon>
        <taxon>Listeriaceae</taxon>
        <taxon>Listeria</taxon>
    </lineage>
</organism>
<dbReference type="Proteomes" id="UP000004302">
    <property type="component" value="Chromosome"/>
</dbReference>
<keyword evidence="1" id="KW-1133">Transmembrane helix</keyword>
<feature type="transmembrane region" description="Helical" evidence="1">
    <location>
        <begin position="6"/>
        <end position="31"/>
    </location>
</feature>
<proteinExistence type="predicted"/>
<dbReference type="AlphaFoldDB" id="E3ZS53"/>
<accession>E3ZS53</accession>
<keyword evidence="1" id="KW-0812">Transmembrane</keyword>
<protein>
    <submittedName>
        <fullName evidence="2">Uncharacterized protein</fullName>
    </submittedName>
</protein>
<dbReference type="EMBL" id="ADXJ01000796">
    <property type="protein sequence ID" value="EFR99545.1"/>
    <property type="molecule type" value="Genomic_DNA"/>
</dbReference>
<comment type="caution">
    <text evidence="2">The sequence shown here is derived from an EMBL/GenBank/DDBJ whole genome shotgun (WGS) entry which is preliminary data.</text>
</comment>
<evidence type="ECO:0000313" key="2">
    <source>
        <dbReference type="EMBL" id="EFR99545.1"/>
    </source>
</evidence>
<dbReference type="HOGENOM" id="CLU_3345448_0_0_9"/>